<proteinExistence type="predicted"/>
<dbReference type="PROSITE" id="PS00028">
    <property type="entry name" value="ZINC_FINGER_C2H2_1"/>
    <property type="match status" value="1"/>
</dbReference>
<feature type="domain" description="C2H2-type" evidence="2">
    <location>
        <begin position="47"/>
        <end position="74"/>
    </location>
</feature>
<evidence type="ECO:0000313" key="4">
    <source>
        <dbReference type="Proteomes" id="UP001497623"/>
    </source>
</evidence>
<protein>
    <recommendedName>
        <fullName evidence="2">C2H2-type domain-containing protein</fullName>
    </recommendedName>
</protein>
<dbReference type="PANTHER" id="PTHR33936">
    <property type="entry name" value="PROTEIN CBG17840"/>
    <property type="match status" value="1"/>
</dbReference>
<dbReference type="SUPFAM" id="SSF57667">
    <property type="entry name" value="beta-beta-alpha zinc fingers"/>
    <property type="match status" value="1"/>
</dbReference>
<dbReference type="PANTHER" id="PTHR33936:SF24">
    <property type="entry name" value="C2H2-TYPE DOMAIN-CONTAINING PROTEIN"/>
    <property type="match status" value="1"/>
</dbReference>
<evidence type="ECO:0000256" key="1">
    <source>
        <dbReference type="PROSITE-ProRule" id="PRU00042"/>
    </source>
</evidence>
<keyword evidence="1" id="KW-0479">Metal-binding</keyword>
<gene>
    <name evidence="3" type="ORF">MNOR_LOCUS21041</name>
</gene>
<dbReference type="InterPro" id="IPR036236">
    <property type="entry name" value="Znf_C2H2_sf"/>
</dbReference>
<comment type="caution">
    <text evidence="3">The sequence shown here is derived from an EMBL/GenBank/DDBJ whole genome shotgun (WGS) entry which is preliminary data.</text>
</comment>
<dbReference type="InterPro" id="IPR013087">
    <property type="entry name" value="Znf_C2H2_type"/>
</dbReference>
<dbReference type="Proteomes" id="UP001497623">
    <property type="component" value="Unassembled WGS sequence"/>
</dbReference>
<keyword evidence="4" id="KW-1185">Reference proteome</keyword>
<organism evidence="3 4">
    <name type="scientific">Meganyctiphanes norvegica</name>
    <name type="common">Northern krill</name>
    <name type="synonym">Thysanopoda norvegica</name>
    <dbReference type="NCBI Taxonomy" id="48144"/>
    <lineage>
        <taxon>Eukaryota</taxon>
        <taxon>Metazoa</taxon>
        <taxon>Ecdysozoa</taxon>
        <taxon>Arthropoda</taxon>
        <taxon>Crustacea</taxon>
        <taxon>Multicrustacea</taxon>
        <taxon>Malacostraca</taxon>
        <taxon>Eumalacostraca</taxon>
        <taxon>Eucarida</taxon>
        <taxon>Euphausiacea</taxon>
        <taxon>Euphausiidae</taxon>
        <taxon>Meganyctiphanes</taxon>
    </lineage>
</organism>
<dbReference type="InterPro" id="IPR052797">
    <property type="entry name" value="RegFact_GeneExpr_CellDeath"/>
</dbReference>
<evidence type="ECO:0000313" key="3">
    <source>
        <dbReference type="EMBL" id="CAL4116745.1"/>
    </source>
</evidence>
<reference evidence="3 4" key="1">
    <citation type="submission" date="2024-05" db="EMBL/GenBank/DDBJ databases">
        <authorList>
            <person name="Wallberg A."/>
        </authorList>
    </citation>
    <scope>NUCLEOTIDE SEQUENCE [LARGE SCALE GENOMIC DNA]</scope>
</reference>
<name>A0AAV2R8L7_MEGNR</name>
<keyword evidence="1" id="KW-0863">Zinc-finger</keyword>
<dbReference type="Gene3D" id="3.30.160.60">
    <property type="entry name" value="Classic Zinc Finger"/>
    <property type="match status" value="1"/>
</dbReference>
<feature type="domain" description="C2H2-type" evidence="2">
    <location>
        <begin position="76"/>
        <end position="99"/>
    </location>
</feature>
<sequence>MDECHRKGRNMADTAGEAVANTGCGGDAENVSVATQISIPNAVMGKFQCTSCKKELSSKDALVRHYKRVCGTRSQIPCNLCDKVFKCEAYLKDHVRVKHFASLGKEVSNTASIKRIRAETNIKDKCKKTAIICNEEGCMAISFGTLRSFRKHLLDIHGKENKISTHQFYSLEEFDNWKDATEIRTGVSYKGKTGWRKNGNTNRMTFYCRRSGNYKPRSIRKRKLKLQGTCRIGTYCSSTIEVRLKDGCYDVKFFEEHSGHTLGQEDMKYTNLPMSTKNYVAERLSQNVPKEVILEEVRNFGGRSRSTYITHKDIWNIEEVFDLGKLETPHKNDVISCRMIVESLGNEILFYKEQGQESFYPNISKDDFLLVIMKAGQEEILKKHMANDKLDLCMDATHGISGHKFEATTLMCITDHNDGFPVSICVSNKVDENIIKIFLSEVKKRVGELKARVFISDDAYTFQNVFLGTFGINSIRFMIKCTWHTERPWQKKLKALFKTDSKLKANIYSMIHVLKITADVKTFWIRSGSFEKFLNEKKCFKFLKYFQNHYLTEERASMWAYCYRHGIQLHTNNYLEAMHRALKHVYEKGKKIKRVDKSIVIILELIDGNIYKQLYNQHFGVLATQFINKHEAGVCLTVLKLSEELFNVNSASKENVVYEVENLGTCEFCRDRCPTCKACRHMFSCTCIDAVHHLCKHAHAVMTFMVNNEQIELPQVQPAEFDIEVLMKDIKTKNSLETASVSKIEDIENTMDEIKFLLNSQKISIAHLDTIQKQQKRSKATLERYINARSPLL</sequence>
<accession>A0AAV2R8L7</accession>
<dbReference type="PROSITE" id="PS50157">
    <property type="entry name" value="ZINC_FINGER_C2H2_2"/>
    <property type="match status" value="2"/>
</dbReference>
<dbReference type="AlphaFoldDB" id="A0AAV2R8L7"/>
<dbReference type="GO" id="GO:0008270">
    <property type="term" value="F:zinc ion binding"/>
    <property type="evidence" value="ECO:0007669"/>
    <property type="project" value="UniProtKB-KW"/>
</dbReference>
<dbReference type="SMART" id="SM00355">
    <property type="entry name" value="ZnF_C2H2"/>
    <property type="match status" value="3"/>
</dbReference>
<dbReference type="EMBL" id="CAXKWB010016638">
    <property type="protein sequence ID" value="CAL4116745.1"/>
    <property type="molecule type" value="Genomic_DNA"/>
</dbReference>
<keyword evidence="1" id="KW-0862">Zinc</keyword>
<evidence type="ECO:0000259" key="2">
    <source>
        <dbReference type="PROSITE" id="PS50157"/>
    </source>
</evidence>